<sequence length="66" mass="7795">MNDVYEHVRQSSQQVSEKMKTRYDRKLNNLGFDEGSLFDFALLEDPTTKITKLELRDLHSCFCSHQ</sequence>
<evidence type="ECO:0000313" key="2">
    <source>
        <dbReference type="Proteomes" id="UP000037510"/>
    </source>
</evidence>
<evidence type="ECO:0000313" key="1">
    <source>
        <dbReference type="EMBL" id="KOB73150.1"/>
    </source>
</evidence>
<protein>
    <submittedName>
        <fullName evidence="1">Transposon Ty3-I Gag-Pol polyprotein</fullName>
    </submittedName>
</protein>
<organism evidence="1 2">
    <name type="scientific">Operophtera brumata</name>
    <name type="common">Winter moth</name>
    <name type="synonym">Phalaena brumata</name>
    <dbReference type="NCBI Taxonomy" id="104452"/>
    <lineage>
        <taxon>Eukaryota</taxon>
        <taxon>Metazoa</taxon>
        <taxon>Ecdysozoa</taxon>
        <taxon>Arthropoda</taxon>
        <taxon>Hexapoda</taxon>
        <taxon>Insecta</taxon>
        <taxon>Pterygota</taxon>
        <taxon>Neoptera</taxon>
        <taxon>Endopterygota</taxon>
        <taxon>Lepidoptera</taxon>
        <taxon>Glossata</taxon>
        <taxon>Ditrysia</taxon>
        <taxon>Geometroidea</taxon>
        <taxon>Geometridae</taxon>
        <taxon>Larentiinae</taxon>
        <taxon>Operophtera</taxon>
    </lineage>
</organism>
<name>A0A0L7LCP1_OPEBR</name>
<dbReference type="AlphaFoldDB" id="A0A0L7LCP1"/>
<dbReference type="Proteomes" id="UP000037510">
    <property type="component" value="Unassembled WGS sequence"/>
</dbReference>
<accession>A0A0L7LCP1</accession>
<comment type="caution">
    <text evidence="1">The sequence shown here is derived from an EMBL/GenBank/DDBJ whole genome shotgun (WGS) entry which is preliminary data.</text>
</comment>
<gene>
    <name evidence="1" type="ORF">OBRU01_11158</name>
</gene>
<reference evidence="1 2" key="1">
    <citation type="journal article" date="2015" name="Genome Biol. Evol.">
        <title>The genome of winter moth (Operophtera brumata) provides a genomic perspective on sexual dimorphism and phenology.</title>
        <authorList>
            <person name="Derks M.F."/>
            <person name="Smit S."/>
            <person name="Salis L."/>
            <person name="Schijlen E."/>
            <person name="Bossers A."/>
            <person name="Mateman C."/>
            <person name="Pijl A.S."/>
            <person name="de Ridder D."/>
            <person name="Groenen M.A."/>
            <person name="Visser M.E."/>
            <person name="Megens H.J."/>
        </authorList>
    </citation>
    <scope>NUCLEOTIDE SEQUENCE [LARGE SCALE GENOMIC DNA]</scope>
    <source>
        <strain evidence="1">WM2013NL</strain>
        <tissue evidence="1">Head and thorax</tissue>
    </source>
</reference>
<dbReference type="EMBL" id="JTDY01001691">
    <property type="protein sequence ID" value="KOB73150.1"/>
    <property type="molecule type" value="Genomic_DNA"/>
</dbReference>
<proteinExistence type="predicted"/>
<keyword evidence="2" id="KW-1185">Reference proteome</keyword>